<evidence type="ECO:0000313" key="3">
    <source>
        <dbReference type="WBParaSite" id="ACRNAN_scaffold657.g25230.t1"/>
    </source>
</evidence>
<dbReference type="Gene3D" id="3.40.50.1820">
    <property type="entry name" value="alpha/beta hydrolase"/>
    <property type="match status" value="1"/>
</dbReference>
<dbReference type="WBParaSite" id="ACRNAN_scaffold657.g25230.t1">
    <property type="protein sequence ID" value="ACRNAN_scaffold657.g25230.t1"/>
    <property type="gene ID" value="ACRNAN_scaffold657.g25230"/>
</dbReference>
<dbReference type="CDD" id="cd00519">
    <property type="entry name" value="Lipase_3"/>
    <property type="match status" value="1"/>
</dbReference>
<dbReference type="SUPFAM" id="SSF53474">
    <property type="entry name" value="alpha/beta-Hydrolases"/>
    <property type="match status" value="1"/>
</dbReference>
<evidence type="ECO:0000313" key="2">
    <source>
        <dbReference type="Proteomes" id="UP000887540"/>
    </source>
</evidence>
<sequence>MNLYSLVLTFTVNKYFFRALNTLWGQVDAVLTEPKHKDYMVTFTGHSLGGALASLSALRTALEKLRPSNMIKLYTFGQPRVGNVDLAMKHNELVPFSFRVVHRLDIIPHSPPCDKDEYAPGVGANDDSKPCDPNNKERGYHHGTEIWYPNGMKSNDSYYECTGHPTGEDFFCSDSLSFELSKYQTYISDHRHYFDHKVPAYGKLGCESNPVMEENLHNDAEGPLSLQNQNISYLRASDYTT</sequence>
<keyword evidence="2" id="KW-1185">Reference proteome</keyword>
<proteinExistence type="predicted"/>
<name>A0A914E906_9BILA</name>
<feature type="domain" description="Fungal lipase-type" evidence="1">
    <location>
        <begin position="11"/>
        <end position="114"/>
    </location>
</feature>
<reference evidence="3" key="1">
    <citation type="submission" date="2022-11" db="UniProtKB">
        <authorList>
            <consortium name="WormBaseParasite"/>
        </authorList>
    </citation>
    <scope>IDENTIFICATION</scope>
</reference>
<dbReference type="GO" id="GO:0006629">
    <property type="term" value="P:lipid metabolic process"/>
    <property type="evidence" value="ECO:0007669"/>
    <property type="project" value="InterPro"/>
</dbReference>
<protein>
    <submittedName>
        <fullName evidence="3">Fungal lipase-like domain-containing protein</fullName>
    </submittedName>
</protein>
<dbReference type="Proteomes" id="UP000887540">
    <property type="component" value="Unplaced"/>
</dbReference>
<dbReference type="InterPro" id="IPR002921">
    <property type="entry name" value="Fungal_lipase-type"/>
</dbReference>
<accession>A0A914E906</accession>
<organism evidence="2 3">
    <name type="scientific">Acrobeloides nanus</name>
    <dbReference type="NCBI Taxonomy" id="290746"/>
    <lineage>
        <taxon>Eukaryota</taxon>
        <taxon>Metazoa</taxon>
        <taxon>Ecdysozoa</taxon>
        <taxon>Nematoda</taxon>
        <taxon>Chromadorea</taxon>
        <taxon>Rhabditida</taxon>
        <taxon>Tylenchina</taxon>
        <taxon>Cephalobomorpha</taxon>
        <taxon>Cephaloboidea</taxon>
        <taxon>Cephalobidae</taxon>
        <taxon>Acrobeloides</taxon>
    </lineage>
</organism>
<dbReference type="PANTHER" id="PTHR45908">
    <property type="entry name" value="PROTEIN CBG11750-RELATED"/>
    <property type="match status" value="1"/>
</dbReference>
<dbReference type="PANTHER" id="PTHR45908:SF5">
    <property type="entry name" value="FUNGAL LIPASE-LIKE DOMAIN-CONTAINING PROTEIN"/>
    <property type="match status" value="1"/>
</dbReference>
<dbReference type="InterPro" id="IPR029058">
    <property type="entry name" value="AB_hydrolase_fold"/>
</dbReference>
<dbReference type="AlphaFoldDB" id="A0A914E906"/>
<dbReference type="Pfam" id="PF01764">
    <property type="entry name" value="Lipase_3"/>
    <property type="match status" value="1"/>
</dbReference>
<evidence type="ECO:0000259" key="1">
    <source>
        <dbReference type="Pfam" id="PF01764"/>
    </source>
</evidence>